<feature type="transmembrane region" description="Helical" evidence="8">
    <location>
        <begin position="133"/>
        <end position="151"/>
    </location>
</feature>
<evidence type="ECO:0000256" key="5">
    <source>
        <dbReference type="ARBA" id="ARBA00022692"/>
    </source>
</evidence>
<sequence>MFLNMPVETPIETAGLKKRVGLILKLARPHFLVPGALLYAMGAIIAQLRGWSCPLDRAVFGYAVFFLAHLSVSFSNDYHDRNSDRIAGRTFFSGGSGVLLEHRELERAALRIAQALLLLSFVAALAFTIKYGFSAAFLIFATAGGLLGWFYSAPPLKLSYRGLGEAVTALAAGLIMPGMGYFVVSGQLDSWFVMLSVPLACYGLYFILTVEIPDFEADRAAKKMNIVTRIGVKKASIISLASAIFGTGLLAGLHFLGFSGGAFDLAKLAVLSFLPFAAATASLVALTSKGLSAVRHTAINMFGLVGFLSASVLVLFLELIFR</sequence>
<feature type="transmembrane region" description="Helical" evidence="8">
    <location>
        <begin position="108"/>
        <end position="127"/>
    </location>
</feature>
<keyword evidence="3" id="KW-0474">Menaquinone biosynthesis</keyword>
<dbReference type="PANTHER" id="PTHR13929">
    <property type="entry name" value="1,4-DIHYDROXY-2-NAPHTHOATE OCTAPRENYLTRANSFERASE"/>
    <property type="match status" value="1"/>
</dbReference>
<dbReference type="InterPro" id="IPR000537">
    <property type="entry name" value="UbiA_prenyltransferase"/>
</dbReference>
<dbReference type="GO" id="GO:0004659">
    <property type="term" value="F:prenyltransferase activity"/>
    <property type="evidence" value="ECO:0007669"/>
    <property type="project" value="InterPro"/>
</dbReference>
<name>A0A444L5H8_METS7</name>
<organism evidence="9 10">
    <name type="scientific">Methanosuratincola subterraneus</name>
    <dbReference type="NCBI Taxonomy" id="2593994"/>
    <lineage>
        <taxon>Archaea</taxon>
        <taxon>Thermoproteota</taxon>
        <taxon>Methanosuratincolia</taxon>
        <taxon>Candidatus Methanomethylicales</taxon>
        <taxon>Candidatus Methanomethylicaceae</taxon>
        <taxon>Candidatus Methanosuratincola (ex Vanwonterghem et al. 2016)</taxon>
    </lineage>
</organism>
<dbReference type="Proteomes" id="UP000288215">
    <property type="component" value="Unassembled WGS sequence"/>
</dbReference>
<keyword evidence="6 8" id="KW-1133">Transmembrane helix</keyword>
<evidence type="ECO:0000256" key="2">
    <source>
        <dbReference type="ARBA" id="ARBA00004863"/>
    </source>
</evidence>
<feature type="transmembrane region" description="Helical" evidence="8">
    <location>
        <begin position="58"/>
        <end position="75"/>
    </location>
</feature>
<keyword evidence="4" id="KW-0808">Transferase</keyword>
<feature type="transmembrane region" description="Helical" evidence="8">
    <location>
        <begin position="163"/>
        <end position="184"/>
    </location>
</feature>
<evidence type="ECO:0000256" key="4">
    <source>
        <dbReference type="ARBA" id="ARBA00022679"/>
    </source>
</evidence>
<reference evidence="9 10" key="1">
    <citation type="submission" date="2018-12" db="EMBL/GenBank/DDBJ databases">
        <title>The complete genome of the methanogenic archaea of the candidate phylum Verstraetearchaeota, obtained from the metagenome of underground thermal water.</title>
        <authorList>
            <person name="Kadnikov V.V."/>
            <person name="Mardanov A.V."/>
            <person name="Beletsky A.V."/>
            <person name="Karnachuk O.V."/>
            <person name="Ravin N.V."/>
        </authorList>
    </citation>
    <scope>NUCLEOTIDE SEQUENCE [LARGE SCALE GENOMIC DNA]</scope>
    <source>
        <strain evidence="9">Ch88</strain>
    </source>
</reference>
<proteinExistence type="predicted"/>
<dbReference type="InterPro" id="IPR026046">
    <property type="entry name" value="UBIAD1"/>
</dbReference>
<dbReference type="Gene3D" id="1.10.357.140">
    <property type="entry name" value="UbiA prenyltransferase"/>
    <property type="match status" value="1"/>
</dbReference>
<dbReference type="GO" id="GO:0005886">
    <property type="term" value="C:plasma membrane"/>
    <property type="evidence" value="ECO:0007669"/>
    <property type="project" value="UniProtKB-SubCell"/>
</dbReference>
<dbReference type="GO" id="GO:0042371">
    <property type="term" value="P:vitamin K biosynthetic process"/>
    <property type="evidence" value="ECO:0007669"/>
    <property type="project" value="TreeGrafter"/>
</dbReference>
<evidence type="ECO:0000256" key="3">
    <source>
        <dbReference type="ARBA" id="ARBA00022428"/>
    </source>
</evidence>
<comment type="pathway">
    <text evidence="2">Quinol/quinone metabolism; menaquinone biosynthesis.</text>
</comment>
<feature type="transmembrane region" description="Helical" evidence="8">
    <location>
        <begin position="235"/>
        <end position="256"/>
    </location>
</feature>
<evidence type="ECO:0000313" key="10">
    <source>
        <dbReference type="Proteomes" id="UP000288215"/>
    </source>
</evidence>
<keyword evidence="7 8" id="KW-0472">Membrane</keyword>
<feature type="transmembrane region" description="Helical" evidence="8">
    <location>
        <begin position="298"/>
        <end position="321"/>
    </location>
</feature>
<comment type="subcellular location">
    <subcellularLocation>
        <location evidence="1">Cell membrane</location>
        <topology evidence="1">Multi-pass membrane protein</topology>
    </subcellularLocation>
</comment>
<dbReference type="EMBL" id="RXGA01000003">
    <property type="protein sequence ID" value="RWX72820.1"/>
    <property type="molecule type" value="Genomic_DNA"/>
</dbReference>
<evidence type="ECO:0000256" key="8">
    <source>
        <dbReference type="SAM" id="Phobius"/>
    </source>
</evidence>
<dbReference type="PANTHER" id="PTHR13929:SF0">
    <property type="entry name" value="UBIA PRENYLTRANSFERASE DOMAIN-CONTAINING PROTEIN 1"/>
    <property type="match status" value="1"/>
</dbReference>
<dbReference type="GO" id="GO:0009234">
    <property type="term" value="P:menaquinone biosynthetic process"/>
    <property type="evidence" value="ECO:0007669"/>
    <property type="project" value="UniProtKB-UniPathway"/>
</dbReference>
<dbReference type="UniPathway" id="UPA00079"/>
<dbReference type="Pfam" id="PF01040">
    <property type="entry name" value="UbiA"/>
    <property type="match status" value="1"/>
</dbReference>
<dbReference type="InterPro" id="IPR044878">
    <property type="entry name" value="UbiA_sf"/>
</dbReference>
<evidence type="ECO:0000256" key="6">
    <source>
        <dbReference type="ARBA" id="ARBA00022989"/>
    </source>
</evidence>
<feature type="transmembrane region" description="Helical" evidence="8">
    <location>
        <begin position="190"/>
        <end position="214"/>
    </location>
</feature>
<keyword evidence="5 8" id="KW-0812">Transmembrane</keyword>
<gene>
    <name evidence="9" type="ORF">Metus_0794</name>
</gene>
<evidence type="ECO:0000313" key="9">
    <source>
        <dbReference type="EMBL" id="RWX72820.1"/>
    </source>
</evidence>
<feature type="transmembrane region" description="Helical" evidence="8">
    <location>
        <begin position="268"/>
        <end position="286"/>
    </location>
</feature>
<protein>
    <submittedName>
        <fullName evidence="9">NAD(P)H dehydrogenase (Quinone) family protein</fullName>
    </submittedName>
</protein>
<feature type="transmembrane region" description="Helical" evidence="8">
    <location>
        <begin position="26"/>
        <end position="46"/>
    </location>
</feature>
<evidence type="ECO:0000256" key="1">
    <source>
        <dbReference type="ARBA" id="ARBA00004651"/>
    </source>
</evidence>
<accession>A0A444L5H8</accession>
<dbReference type="CDD" id="cd13962">
    <property type="entry name" value="PT_UbiA_UBIAD1"/>
    <property type="match status" value="1"/>
</dbReference>
<evidence type="ECO:0000256" key="7">
    <source>
        <dbReference type="ARBA" id="ARBA00023136"/>
    </source>
</evidence>
<comment type="caution">
    <text evidence="9">The sequence shown here is derived from an EMBL/GenBank/DDBJ whole genome shotgun (WGS) entry which is preliminary data.</text>
</comment>
<dbReference type="AlphaFoldDB" id="A0A444L5H8"/>